<feature type="domain" description="Acyl-CoA oxidase C-terminal" evidence="12">
    <location>
        <begin position="576"/>
        <end position="703"/>
    </location>
</feature>
<dbReference type="GO" id="GO:0033540">
    <property type="term" value="P:fatty acid beta-oxidation using acyl-CoA oxidase"/>
    <property type="evidence" value="ECO:0007669"/>
    <property type="project" value="TreeGrafter"/>
</dbReference>
<protein>
    <recommendedName>
        <fullName evidence="4">acyl-CoA oxidase</fullName>
        <ecNumber evidence="4">1.3.3.6</ecNumber>
    </recommendedName>
</protein>
<dbReference type="FunFam" id="2.40.110.10:FF:000005">
    <property type="entry name" value="Acyl-coenzyme A oxidase"/>
    <property type="match status" value="1"/>
</dbReference>
<keyword evidence="8 15" id="KW-0560">Oxidoreductase</keyword>
<evidence type="ECO:0000256" key="1">
    <source>
        <dbReference type="ARBA" id="ARBA00001974"/>
    </source>
</evidence>
<dbReference type="InterPro" id="IPR012258">
    <property type="entry name" value="Acyl-CoA_oxidase"/>
</dbReference>
<dbReference type="Pfam" id="PF02770">
    <property type="entry name" value="Acyl-CoA_dh_M"/>
    <property type="match status" value="1"/>
</dbReference>
<feature type="region of interest" description="Disordered" evidence="11">
    <location>
        <begin position="719"/>
        <end position="738"/>
    </location>
</feature>
<feature type="domain" description="Acyl-CoA oxidase C-alpha1" evidence="14">
    <location>
        <begin position="343"/>
        <end position="509"/>
    </location>
</feature>
<dbReference type="EC" id="1.3.3.6" evidence="4"/>
<dbReference type="RefSeq" id="WP_110480986.1">
    <property type="nucleotide sequence ID" value="NZ_CP024988.1"/>
</dbReference>
<dbReference type="InterPro" id="IPR046373">
    <property type="entry name" value="Acyl-CoA_Oxase/DH_mid-dom_sf"/>
</dbReference>
<evidence type="ECO:0000256" key="4">
    <source>
        <dbReference type="ARBA" id="ARBA00012870"/>
    </source>
</evidence>
<dbReference type="PANTHER" id="PTHR10909">
    <property type="entry name" value="ELECTRON TRANSPORT OXIDOREDUCTASE"/>
    <property type="match status" value="1"/>
</dbReference>
<comment type="subcellular location">
    <subcellularLocation>
        <location evidence="2">Peroxisome</location>
    </subcellularLocation>
</comment>
<organism evidence="15 16">
    <name type="scientific">Corynebacterium provencense</name>
    <dbReference type="NCBI Taxonomy" id="1737425"/>
    <lineage>
        <taxon>Bacteria</taxon>
        <taxon>Bacillati</taxon>
        <taxon>Actinomycetota</taxon>
        <taxon>Actinomycetes</taxon>
        <taxon>Mycobacteriales</taxon>
        <taxon>Corynebacteriaceae</taxon>
        <taxon>Corynebacterium</taxon>
    </lineage>
</organism>
<keyword evidence="5" id="KW-0285">Flavoprotein</keyword>
<dbReference type="InterPro" id="IPR009100">
    <property type="entry name" value="AcylCoA_DH/oxidase_NM_dom_sf"/>
</dbReference>
<accession>A0A2Z3YNG0</accession>
<dbReference type="STRING" id="1737425.GCA_900049755_02123"/>
<evidence type="ECO:0000259" key="13">
    <source>
        <dbReference type="Pfam" id="PF02770"/>
    </source>
</evidence>
<reference evidence="16" key="1">
    <citation type="submission" date="2017-11" db="EMBL/GenBank/DDBJ databases">
        <title>Otitis media/interna in a cat caused by the recently described species Corynebacterium provencense.</title>
        <authorList>
            <person name="Kittl S."/>
            <person name="Brodard I."/>
            <person name="Rychener L."/>
            <person name="Jores J."/>
            <person name="Roosje P."/>
            <person name="Gobeli Brawand S."/>
        </authorList>
    </citation>
    <scope>NUCLEOTIDE SEQUENCE [LARGE SCALE GENOMIC DNA]</scope>
    <source>
        <strain evidence="16">17KM38</strain>
    </source>
</reference>
<evidence type="ECO:0000256" key="10">
    <source>
        <dbReference type="ARBA" id="ARBA00023140"/>
    </source>
</evidence>
<keyword evidence="9" id="KW-0443">Lipid metabolism</keyword>
<dbReference type="GO" id="GO:0005504">
    <property type="term" value="F:fatty acid binding"/>
    <property type="evidence" value="ECO:0007669"/>
    <property type="project" value="TreeGrafter"/>
</dbReference>
<dbReference type="SUPFAM" id="SSF56645">
    <property type="entry name" value="Acyl-CoA dehydrogenase NM domain-like"/>
    <property type="match status" value="1"/>
</dbReference>
<evidence type="ECO:0000256" key="5">
    <source>
        <dbReference type="ARBA" id="ARBA00022630"/>
    </source>
</evidence>
<dbReference type="SUPFAM" id="SSF47203">
    <property type="entry name" value="Acyl-CoA dehydrogenase C-terminal domain-like"/>
    <property type="match status" value="2"/>
</dbReference>
<keyword evidence="16" id="KW-1185">Reference proteome</keyword>
<feature type="compositionally biased region" description="Low complexity" evidence="11">
    <location>
        <begin position="1"/>
        <end position="19"/>
    </location>
</feature>
<keyword evidence="6" id="KW-0274">FAD</keyword>
<dbReference type="KEGG" id="cpre:Csp1_04900"/>
<gene>
    <name evidence="15" type="primary">carC_1</name>
    <name evidence="15" type="ORF">Csp1_04900</name>
</gene>
<keyword evidence="7" id="KW-0276">Fatty acid metabolism</keyword>
<proteinExistence type="inferred from homology"/>
<dbReference type="InterPro" id="IPR006091">
    <property type="entry name" value="Acyl-CoA_Oxase/DH_mid-dom"/>
</dbReference>
<dbReference type="Gene3D" id="1.20.140.10">
    <property type="entry name" value="Butyryl-CoA Dehydrogenase, subunit A, domain 3"/>
    <property type="match status" value="2"/>
</dbReference>
<keyword evidence="10" id="KW-0576">Peroxisome</keyword>
<dbReference type="Proteomes" id="UP000247696">
    <property type="component" value="Chromosome"/>
</dbReference>
<evidence type="ECO:0000256" key="3">
    <source>
        <dbReference type="ARBA" id="ARBA00006288"/>
    </source>
</evidence>
<comment type="similarity">
    <text evidence="3">Belongs to the acyl-CoA oxidase family.</text>
</comment>
<evidence type="ECO:0000256" key="11">
    <source>
        <dbReference type="SAM" id="MobiDB-lite"/>
    </source>
</evidence>
<feature type="region of interest" description="Disordered" evidence="11">
    <location>
        <begin position="1"/>
        <end position="48"/>
    </location>
</feature>
<evidence type="ECO:0000256" key="6">
    <source>
        <dbReference type="ARBA" id="ARBA00022827"/>
    </source>
</evidence>
<evidence type="ECO:0000256" key="2">
    <source>
        <dbReference type="ARBA" id="ARBA00004275"/>
    </source>
</evidence>
<dbReference type="Gene3D" id="2.40.110.10">
    <property type="entry name" value="Butyryl-CoA Dehydrogenase, subunit A, domain 2"/>
    <property type="match status" value="1"/>
</dbReference>
<dbReference type="InterPro" id="IPR002655">
    <property type="entry name" value="Acyl-CoA_oxidase_C"/>
</dbReference>
<name>A0A2Z3YNG0_9CORY</name>
<dbReference type="Pfam" id="PF01756">
    <property type="entry name" value="ACOX"/>
    <property type="match status" value="1"/>
</dbReference>
<dbReference type="Pfam" id="PF22924">
    <property type="entry name" value="ACOX_C_alpha1"/>
    <property type="match status" value="1"/>
</dbReference>
<dbReference type="GO" id="GO:0003997">
    <property type="term" value="F:acyl-CoA oxidase activity"/>
    <property type="evidence" value="ECO:0007669"/>
    <property type="project" value="UniProtKB-EC"/>
</dbReference>
<dbReference type="GO" id="GO:0071949">
    <property type="term" value="F:FAD binding"/>
    <property type="evidence" value="ECO:0007669"/>
    <property type="project" value="InterPro"/>
</dbReference>
<sequence length="738" mass="79256">MPPTDTTGLTRRTRGTPGDSPRRLSPPDDTEQPSGSGTAAGTASRATSEVTAELRAVLDGPFAAARDSARALTEQKHFRPDATLTLDEARERTFAQLHDILGTGAPRGAFRTAHGGTGDIGTTLAAIETVGGADLSLMVKAGVQWGLWGGAVENLGTERHIPLIRDIMELRVPGSFAMTERGHGSDVQALQTTAVYDRVTQEFVINTPTPMAEKWYIGNAARHATKAAVFCQLYTPAGDYEPEDATDPTVVTGGVPESWGPSHGVHCIIVGLRDHDGGVLPGVHIGDHGHKGGLPGVDNGTIRFDHVRVPAENLLNRFADVSPDGTYSSPVESDGARFFTMLGALVRGRITVGASAGAAARTALTIATGYANRRRQFAPDDSLPETRLIGHRQHRLRLIPLIARSYALQTATNQLITRLAELESTVPDRTAMTDDQAVDQRELEAHAAALKAVNTSHATRTIQECREACGGAGYMAENLITSFKADSDVFTTFEGDNVVMLQLAAKELLTGFSREMSGLGPLELVRFGLDSFGTLLKRRTAAGTVIQNLVDSVSDRETTSLFDPAYQIELLTEREDRLLMSLIRRIRPARKMDVADAAALVDSTQDHMVACALAHVDRIVLESLLEAESGMEEGQAKRIMEQVRDVYVLDIIHSAGSWYQEQNILTGTRTKAARAALNDLVDSLGPWSQVLVDAFAVPATVLDIPLLQDVDDPSTLTYRSDTCPAAGMPPAGEPETTP</sequence>
<evidence type="ECO:0000259" key="12">
    <source>
        <dbReference type="Pfam" id="PF01756"/>
    </source>
</evidence>
<feature type="compositionally biased region" description="Low complexity" evidence="11">
    <location>
        <begin position="724"/>
        <end position="738"/>
    </location>
</feature>
<dbReference type="PIRSF" id="PIRSF000168">
    <property type="entry name" value="Acyl-CoA_oxidase"/>
    <property type="match status" value="1"/>
</dbReference>
<evidence type="ECO:0000313" key="15">
    <source>
        <dbReference type="EMBL" id="AWT25309.1"/>
    </source>
</evidence>
<evidence type="ECO:0000259" key="14">
    <source>
        <dbReference type="Pfam" id="PF22924"/>
    </source>
</evidence>
<dbReference type="EMBL" id="CP024988">
    <property type="protein sequence ID" value="AWT25309.1"/>
    <property type="molecule type" value="Genomic_DNA"/>
</dbReference>
<comment type="cofactor">
    <cofactor evidence="1">
        <name>FAD</name>
        <dbReference type="ChEBI" id="CHEBI:57692"/>
    </cofactor>
</comment>
<evidence type="ECO:0000256" key="9">
    <source>
        <dbReference type="ARBA" id="ARBA00023098"/>
    </source>
</evidence>
<evidence type="ECO:0000313" key="16">
    <source>
        <dbReference type="Proteomes" id="UP000247696"/>
    </source>
</evidence>
<dbReference type="InterPro" id="IPR036250">
    <property type="entry name" value="AcylCo_DH-like_C"/>
</dbReference>
<dbReference type="GO" id="GO:0055088">
    <property type="term" value="P:lipid homeostasis"/>
    <property type="evidence" value="ECO:0007669"/>
    <property type="project" value="TreeGrafter"/>
</dbReference>
<dbReference type="OrthoDB" id="1144545at2"/>
<evidence type="ECO:0000256" key="8">
    <source>
        <dbReference type="ARBA" id="ARBA00023002"/>
    </source>
</evidence>
<dbReference type="InterPro" id="IPR055060">
    <property type="entry name" value="ACOX_C_alpha1"/>
</dbReference>
<feature type="domain" description="Acyl-CoA oxidase/dehydrogenase middle" evidence="13">
    <location>
        <begin position="175"/>
        <end position="307"/>
    </location>
</feature>
<dbReference type="AlphaFoldDB" id="A0A2Z3YNG0"/>
<evidence type="ECO:0000256" key="7">
    <source>
        <dbReference type="ARBA" id="ARBA00022832"/>
    </source>
</evidence>
<dbReference type="FunFam" id="1.20.140.10:FF:000010">
    <property type="entry name" value="Acyl-coenzyme A oxidase"/>
    <property type="match status" value="1"/>
</dbReference>
<feature type="compositionally biased region" description="Low complexity" evidence="11">
    <location>
        <begin position="34"/>
        <end position="48"/>
    </location>
</feature>